<dbReference type="EMBL" id="PTPZ01000002">
    <property type="protein sequence ID" value="PPZ92192.1"/>
    <property type="molecule type" value="Genomic_DNA"/>
</dbReference>
<evidence type="ECO:0000256" key="5">
    <source>
        <dbReference type="SAM" id="SignalP"/>
    </source>
</evidence>
<dbReference type="SUPFAM" id="SSF52151">
    <property type="entry name" value="FabD/lysophospholipase-like"/>
    <property type="match status" value="1"/>
</dbReference>
<dbReference type="InterPro" id="IPR050301">
    <property type="entry name" value="NTE"/>
</dbReference>
<dbReference type="InterPro" id="IPR002641">
    <property type="entry name" value="PNPLA_dom"/>
</dbReference>
<dbReference type="CDD" id="cd07205">
    <property type="entry name" value="Pat_PNPLA6_PNPLA7_NTE1_like"/>
    <property type="match status" value="1"/>
</dbReference>
<gene>
    <name evidence="7" type="ORF">C3729_04230</name>
</gene>
<dbReference type="Proteomes" id="UP000238565">
    <property type="component" value="Unassembled WGS sequence"/>
</dbReference>
<evidence type="ECO:0000313" key="8">
    <source>
        <dbReference type="Proteomes" id="UP000238565"/>
    </source>
</evidence>
<evidence type="ECO:0000313" key="7">
    <source>
        <dbReference type="EMBL" id="PPZ92192.1"/>
    </source>
</evidence>
<dbReference type="GO" id="GO:0016042">
    <property type="term" value="P:lipid catabolic process"/>
    <property type="evidence" value="ECO:0007669"/>
    <property type="project" value="UniProtKB-UniRule"/>
</dbReference>
<reference evidence="7 8" key="1">
    <citation type="submission" date="2018-02" db="EMBL/GenBank/DDBJ databases">
        <title>Draft genome sequence of bacterial isolates from marine environment.</title>
        <authorList>
            <person name="Singh S.K."/>
            <person name="Hill R."/>
            <person name="Major S."/>
            <person name="Cai H."/>
            <person name="Li Y."/>
        </authorList>
    </citation>
    <scope>NUCLEOTIDE SEQUENCE [LARGE SCALE GENOMIC DNA]</scope>
    <source>
        <strain evidence="7 8">IMET F</strain>
    </source>
</reference>
<organism evidence="7 8">
    <name type="scientific">Cloacibacterium normanense</name>
    <dbReference type="NCBI Taxonomy" id="237258"/>
    <lineage>
        <taxon>Bacteria</taxon>
        <taxon>Pseudomonadati</taxon>
        <taxon>Bacteroidota</taxon>
        <taxon>Flavobacteriia</taxon>
        <taxon>Flavobacteriales</taxon>
        <taxon>Weeksellaceae</taxon>
    </lineage>
</organism>
<feature type="signal peptide" evidence="5">
    <location>
        <begin position="1"/>
        <end position="19"/>
    </location>
</feature>
<keyword evidence="2 4" id="KW-0442">Lipid degradation</keyword>
<feature type="short sequence motif" description="GXSXG" evidence="4">
    <location>
        <begin position="66"/>
        <end position="70"/>
    </location>
</feature>
<feature type="chain" id="PRO_5015734719" evidence="5">
    <location>
        <begin position="20"/>
        <end position="718"/>
    </location>
</feature>
<keyword evidence="5" id="KW-0732">Signal</keyword>
<feature type="short sequence motif" description="GXGXXG" evidence="4">
    <location>
        <begin position="39"/>
        <end position="44"/>
    </location>
</feature>
<evidence type="ECO:0000259" key="6">
    <source>
        <dbReference type="PROSITE" id="PS51635"/>
    </source>
</evidence>
<dbReference type="AlphaFoldDB" id="A0A2S7I6I6"/>
<evidence type="ECO:0000256" key="1">
    <source>
        <dbReference type="ARBA" id="ARBA00022801"/>
    </source>
</evidence>
<feature type="domain" description="PNPLA" evidence="6">
    <location>
        <begin position="35"/>
        <end position="224"/>
    </location>
</feature>
<dbReference type="RefSeq" id="WP_104793012.1">
    <property type="nucleotide sequence ID" value="NZ_PTPZ01000002.1"/>
</dbReference>
<name>A0A2S7I6I6_9FLAO</name>
<evidence type="ECO:0000256" key="3">
    <source>
        <dbReference type="ARBA" id="ARBA00023098"/>
    </source>
</evidence>
<dbReference type="GO" id="GO:0016787">
    <property type="term" value="F:hydrolase activity"/>
    <property type="evidence" value="ECO:0007669"/>
    <property type="project" value="UniProtKB-UniRule"/>
</dbReference>
<feature type="short sequence motif" description="DGA/G" evidence="4">
    <location>
        <begin position="211"/>
        <end position="213"/>
    </location>
</feature>
<evidence type="ECO:0000256" key="2">
    <source>
        <dbReference type="ARBA" id="ARBA00022963"/>
    </source>
</evidence>
<accession>A0A2S7I6I6</accession>
<feature type="active site" description="Nucleophile" evidence="4">
    <location>
        <position position="68"/>
    </location>
</feature>
<sequence length="718" mass="81777">MKKLIFYILLILFTLHANAQVKENLKIPKNPKIGLSLSGGGAKGFAHVGVLKVLDSLGVKVDYISGTSMGAIVGGLYASGYTGKDIEKIILDTDFYNLISNQNNRAESTFFNKSVDKYLLKVPIKNGKATLPTSISSGQKNLYLLKELFKNVSNINDFSKLPIPFMCVATNLESGKIKIFENGDLSESILASSAFPSLMDPVKIGDSIYVDGAMTVNYPSEFLKKKGIDIVIGVDLNQGLNKRDKINSIVDILNQIIDFGIVEETKNQLKFTDVNIKPNLEGLGVTSFDDKAKILKSGYTEAMKYVEVFDKLPKKVYEYLRIPINPIYSNIYKIDALELENNKIYSKYYVQGKMSLLIPSVQTYGKINKMVDKLYATNNYKIINYDIIQRDNKNILKLNVSEDDTRFFLKFGLHYDEIFKSGLLANITIKRLVFKNSNISIDGVFGDKPRYYINYFIDNGYIPGFGFYASGMSFDLENAEGTAVNKWNWYRNEAFIQSIWKDKFAFGLGLSHDNFSTTEIITNDEKFGNYFNPFMFMRADNQDSKSFPKRGFYTNIEAKIYNIFDDEQNKRAFQIKADLRGNFPITKWLTYRLSTFYGISINPVNDFYQYHLGGVFEQRIVNFVRFNGYNLGEEKGNNIFTVSNNFQFNFYRNFYVIAGINSANIFENFDDSKFLDLKYNSAAITLGYDSPFGQVKLNYSHAFKSKPGIFSVVLGHWF</sequence>
<protein>
    <submittedName>
        <fullName evidence="7">Patatin</fullName>
    </submittedName>
</protein>
<dbReference type="PANTHER" id="PTHR14226:SF29">
    <property type="entry name" value="NEUROPATHY TARGET ESTERASE SWS"/>
    <property type="match status" value="1"/>
</dbReference>
<dbReference type="PROSITE" id="PS51635">
    <property type="entry name" value="PNPLA"/>
    <property type="match status" value="1"/>
</dbReference>
<dbReference type="Pfam" id="PF19143">
    <property type="entry name" value="Omp85_2"/>
    <property type="match status" value="1"/>
</dbReference>
<dbReference type="InterPro" id="IPR016035">
    <property type="entry name" value="Acyl_Trfase/lysoPLipase"/>
</dbReference>
<proteinExistence type="predicted"/>
<dbReference type="Pfam" id="PF01734">
    <property type="entry name" value="Patatin"/>
    <property type="match status" value="1"/>
</dbReference>
<feature type="active site" description="Proton acceptor" evidence="4">
    <location>
        <position position="211"/>
    </location>
</feature>
<evidence type="ECO:0000256" key="4">
    <source>
        <dbReference type="PROSITE-ProRule" id="PRU01161"/>
    </source>
</evidence>
<dbReference type="InterPro" id="IPR043864">
    <property type="entry name" value="Omp85-like_dom"/>
</dbReference>
<keyword evidence="1 4" id="KW-0378">Hydrolase</keyword>
<keyword evidence="3 4" id="KW-0443">Lipid metabolism</keyword>
<comment type="caution">
    <text evidence="7">The sequence shown here is derived from an EMBL/GenBank/DDBJ whole genome shotgun (WGS) entry which is preliminary data.</text>
</comment>
<dbReference type="PANTHER" id="PTHR14226">
    <property type="entry name" value="NEUROPATHY TARGET ESTERASE/SWISS CHEESE D.MELANOGASTER"/>
    <property type="match status" value="1"/>
</dbReference>
<dbReference type="Gene3D" id="3.40.1090.10">
    <property type="entry name" value="Cytosolic phospholipase A2 catalytic domain"/>
    <property type="match status" value="1"/>
</dbReference>